<evidence type="ECO:0000256" key="1">
    <source>
        <dbReference type="SAM" id="Phobius"/>
    </source>
</evidence>
<feature type="transmembrane region" description="Helical" evidence="1">
    <location>
        <begin position="219"/>
        <end position="236"/>
    </location>
</feature>
<organism evidence="2">
    <name type="scientific">marine sediment metagenome</name>
    <dbReference type="NCBI Taxonomy" id="412755"/>
    <lineage>
        <taxon>unclassified sequences</taxon>
        <taxon>metagenomes</taxon>
        <taxon>ecological metagenomes</taxon>
    </lineage>
</organism>
<evidence type="ECO:0008006" key="3">
    <source>
        <dbReference type="Google" id="ProtNLM"/>
    </source>
</evidence>
<feature type="transmembrane region" description="Helical" evidence="1">
    <location>
        <begin position="94"/>
        <end position="118"/>
    </location>
</feature>
<feature type="transmembrane region" description="Helical" evidence="1">
    <location>
        <begin position="21"/>
        <end position="40"/>
    </location>
</feature>
<accession>A0A0F9BIQ9</accession>
<evidence type="ECO:0000313" key="2">
    <source>
        <dbReference type="EMBL" id="KKK90444.1"/>
    </source>
</evidence>
<dbReference type="AlphaFoldDB" id="A0A0F9BIQ9"/>
<keyword evidence="1" id="KW-0472">Membrane</keyword>
<dbReference type="InterPro" id="IPR007498">
    <property type="entry name" value="PqiA-like"/>
</dbReference>
<keyword evidence="1" id="KW-1133">Transmembrane helix</keyword>
<name>A0A0F9BIQ9_9ZZZZ</name>
<dbReference type="EMBL" id="LAZR01049101">
    <property type="protein sequence ID" value="KKK90444.1"/>
    <property type="molecule type" value="Genomic_DNA"/>
</dbReference>
<feature type="transmembrane region" description="Helical" evidence="1">
    <location>
        <begin position="130"/>
        <end position="149"/>
    </location>
</feature>
<sequence>MPAAACSAHIRESAMFRRCRYVTRLGIFVDTAGVGIIYPLRMDHPDTPLADLPMDELIVCPQCDAIYRLRRPAHGERAACERCHTALITPRQNAGLQIIAVAVAVMVLIIGAAVFPFLTIDAAGTSNAVSVLDAALAFSGGPMILLSLATAALIFFIPLLRVMLTLYVLIPVVLDRPAARHAVAAFRLSEELRPWSMAEIFAIGCAVALVKVADLADVGFGPAFYMFGALVVLVIAQDRFLCKWSVWNSLEHPKKS</sequence>
<gene>
    <name evidence="2" type="ORF">LCGC14_2722940</name>
</gene>
<comment type="caution">
    <text evidence="2">The sequence shown here is derived from an EMBL/GenBank/DDBJ whole genome shotgun (WGS) entry which is preliminary data.</text>
</comment>
<protein>
    <recommendedName>
        <fullName evidence="3">Paraquat-inducible protein A</fullName>
    </recommendedName>
</protein>
<keyword evidence="1" id="KW-0812">Transmembrane</keyword>
<dbReference type="Gene3D" id="2.30.30.380">
    <property type="entry name" value="Zn-finger domain of Sec23/24"/>
    <property type="match status" value="1"/>
</dbReference>
<proteinExistence type="predicted"/>
<reference evidence="2" key="1">
    <citation type="journal article" date="2015" name="Nature">
        <title>Complex archaea that bridge the gap between prokaryotes and eukaryotes.</title>
        <authorList>
            <person name="Spang A."/>
            <person name="Saw J.H."/>
            <person name="Jorgensen S.L."/>
            <person name="Zaremba-Niedzwiedzka K."/>
            <person name="Martijn J."/>
            <person name="Lind A.E."/>
            <person name="van Eijk R."/>
            <person name="Schleper C."/>
            <person name="Guy L."/>
            <person name="Ettema T.J."/>
        </authorList>
    </citation>
    <scope>NUCLEOTIDE SEQUENCE</scope>
</reference>
<dbReference type="Pfam" id="PF04403">
    <property type="entry name" value="PqiA"/>
    <property type="match status" value="1"/>
</dbReference>